<dbReference type="PANTHER" id="PTHR34183">
    <property type="entry name" value="ENDOLYTIC PEPTIDOGLYCAN TRANSGLYCOSYLASE RLPA"/>
    <property type="match status" value="1"/>
</dbReference>
<comment type="similarity">
    <text evidence="3 4">Belongs to the RlpA family.</text>
</comment>
<protein>
    <recommendedName>
        <fullName evidence="3">Probable endolytic peptidoglycan transglycosylase RlpA</fullName>
        <ecNumber evidence="3">4.2.2.-</ecNumber>
    </recommendedName>
</protein>
<dbReference type="InterPro" id="IPR009009">
    <property type="entry name" value="RlpA-like_DPBB"/>
</dbReference>
<comment type="function">
    <text evidence="3">Lytic transglycosylase with a strong preference for naked glycan strands that lack stem peptides.</text>
</comment>
<gene>
    <name evidence="3" type="primary">rlpA</name>
    <name evidence="6" type="ORF">ACFSAH_01225</name>
</gene>
<feature type="chain" id="PRO_5044907876" description="Probable endolytic peptidoglycan transglycosylase RlpA" evidence="3">
    <location>
        <begin position="21"/>
        <end position="140"/>
    </location>
</feature>
<evidence type="ECO:0000256" key="4">
    <source>
        <dbReference type="RuleBase" id="RU003495"/>
    </source>
</evidence>
<dbReference type="CDD" id="cd22268">
    <property type="entry name" value="DPBB_RlpA-like"/>
    <property type="match status" value="1"/>
</dbReference>
<evidence type="ECO:0000256" key="1">
    <source>
        <dbReference type="ARBA" id="ARBA00023239"/>
    </source>
</evidence>
<dbReference type="InterPro" id="IPR034718">
    <property type="entry name" value="RlpA"/>
</dbReference>
<organism evidence="6 7">
    <name type="scientific">Pseudopedobacter beijingensis</name>
    <dbReference type="NCBI Taxonomy" id="1207056"/>
    <lineage>
        <taxon>Bacteria</taxon>
        <taxon>Pseudomonadati</taxon>
        <taxon>Bacteroidota</taxon>
        <taxon>Sphingobacteriia</taxon>
        <taxon>Sphingobacteriales</taxon>
        <taxon>Sphingobacteriaceae</taxon>
        <taxon>Pseudopedobacter</taxon>
    </lineage>
</organism>
<dbReference type="SUPFAM" id="SSF50685">
    <property type="entry name" value="Barwin-like endoglucanases"/>
    <property type="match status" value="1"/>
</dbReference>
<accession>A0ABW4I902</accession>
<evidence type="ECO:0000313" key="6">
    <source>
        <dbReference type="EMBL" id="MFD1628474.1"/>
    </source>
</evidence>
<comment type="caution">
    <text evidence="6">The sequence shown here is derived from an EMBL/GenBank/DDBJ whole genome shotgun (WGS) entry which is preliminary data.</text>
</comment>
<dbReference type="HAMAP" id="MF_02071">
    <property type="entry name" value="RlpA"/>
    <property type="match status" value="1"/>
</dbReference>
<dbReference type="PANTHER" id="PTHR34183:SF8">
    <property type="entry name" value="ENDOLYTIC PEPTIDOGLYCAN TRANSGLYCOSYLASE RLPA-RELATED"/>
    <property type="match status" value="1"/>
</dbReference>
<dbReference type="Proteomes" id="UP001597118">
    <property type="component" value="Unassembled WGS sequence"/>
</dbReference>
<reference evidence="7" key="1">
    <citation type="journal article" date="2019" name="Int. J. Syst. Evol. Microbiol.">
        <title>The Global Catalogue of Microorganisms (GCM) 10K type strain sequencing project: providing services to taxonomists for standard genome sequencing and annotation.</title>
        <authorList>
            <consortium name="The Broad Institute Genomics Platform"/>
            <consortium name="The Broad Institute Genome Sequencing Center for Infectious Disease"/>
            <person name="Wu L."/>
            <person name="Ma J."/>
        </authorList>
    </citation>
    <scope>NUCLEOTIDE SEQUENCE [LARGE SCALE GENOMIC DNA]</scope>
    <source>
        <strain evidence="7">CCUG 53762</strain>
    </source>
</reference>
<dbReference type="Gene3D" id="2.40.40.10">
    <property type="entry name" value="RlpA-like domain"/>
    <property type="match status" value="1"/>
</dbReference>
<feature type="domain" description="RlpA-like protein double-psi beta-barrel" evidence="5">
    <location>
        <begin position="31"/>
        <end position="118"/>
    </location>
</feature>
<keyword evidence="7" id="KW-1185">Reference proteome</keyword>
<evidence type="ECO:0000256" key="3">
    <source>
        <dbReference type="HAMAP-Rule" id="MF_02071"/>
    </source>
</evidence>
<name>A0ABW4I902_9SPHI</name>
<dbReference type="EMBL" id="JBHUDG010000002">
    <property type="protein sequence ID" value="MFD1628474.1"/>
    <property type="molecule type" value="Genomic_DNA"/>
</dbReference>
<keyword evidence="1 3" id="KW-0456">Lyase</keyword>
<evidence type="ECO:0000313" key="7">
    <source>
        <dbReference type="Proteomes" id="UP001597118"/>
    </source>
</evidence>
<dbReference type="InterPro" id="IPR012997">
    <property type="entry name" value="RplA"/>
</dbReference>
<dbReference type="InterPro" id="IPR036908">
    <property type="entry name" value="RlpA-like_sf"/>
</dbReference>
<feature type="signal peptide" evidence="3">
    <location>
        <begin position="1"/>
        <end position="20"/>
    </location>
</feature>
<dbReference type="EC" id="4.2.2.-" evidence="3"/>
<proteinExistence type="inferred from homology"/>
<dbReference type="Pfam" id="PF03330">
    <property type="entry name" value="DPBB_1"/>
    <property type="match status" value="1"/>
</dbReference>
<sequence length="140" mass="15279" precursor="true">MKILLLLAAVFTFGFSNVNAQENDENIVLKKGKATYYHSKFVGRKTTSGEVYRHEKLTAAHKTLPFGTEVTVTNPKNGKSVTVVINDRGPFSKFLMIDLSQSAAKEIGILGAGIASVEMTYELPGNKLANKNKAKEDSDI</sequence>
<dbReference type="NCBIfam" id="TIGR00413">
    <property type="entry name" value="rlpA"/>
    <property type="match status" value="1"/>
</dbReference>
<keyword evidence="3" id="KW-0732">Signal</keyword>
<keyword evidence="2 3" id="KW-0961">Cell wall biogenesis/degradation</keyword>
<evidence type="ECO:0000259" key="5">
    <source>
        <dbReference type="Pfam" id="PF03330"/>
    </source>
</evidence>
<evidence type="ECO:0000256" key="2">
    <source>
        <dbReference type="ARBA" id="ARBA00023316"/>
    </source>
</evidence>
<dbReference type="RefSeq" id="WP_379660861.1">
    <property type="nucleotide sequence ID" value="NZ_JBHUDG010000002.1"/>
</dbReference>